<keyword evidence="1" id="KW-0472">Membrane</keyword>
<accession>A0ABQ2LIH2</accession>
<keyword evidence="1" id="KW-1133">Transmembrane helix</keyword>
<organism evidence="2 3">
    <name type="scientific">Streptomyces lasiicapitis</name>
    <dbReference type="NCBI Taxonomy" id="1923961"/>
    <lineage>
        <taxon>Bacteria</taxon>
        <taxon>Bacillati</taxon>
        <taxon>Actinomycetota</taxon>
        <taxon>Actinomycetes</taxon>
        <taxon>Kitasatosporales</taxon>
        <taxon>Streptomycetaceae</taxon>
        <taxon>Streptomyces</taxon>
    </lineage>
</organism>
<comment type="caution">
    <text evidence="2">The sequence shown here is derived from an EMBL/GenBank/DDBJ whole genome shotgun (WGS) entry which is preliminary data.</text>
</comment>
<proteinExistence type="predicted"/>
<reference evidence="3" key="1">
    <citation type="journal article" date="2019" name="Int. J. Syst. Evol. Microbiol.">
        <title>The Global Catalogue of Microorganisms (GCM) 10K type strain sequencing project: providing services to taxonomists for standard genome sequencing and annotation.</title>
        <authorList>
            <consortium name="The Broad Institute Genomics Platform"/>
            <consortium name="The Broad Institute Genome Sequencing Center for Infectious Disease"/>
            <person name="Wu L."/>
            <person name="Ma J."/>
        </authorList>
    </citation>
    <scope>NUCLEOTIDE SEQUENCE [LARGE SCALE GENOMIC DNA]</scope>
    <source>
        <strain evidence="3">CGMCC 4.7349</strain>
    </source>
</reference>
<feature type="transmembrane region" description="Helical" evidence="1">
    <location>
        <begin position="6"/>
        <end position="21"/>
    </location>
</feature>
<evidence type="ECO:0000256" key="1">
    <source>
        <dbReference type="SAM" id="Phobius"/>
    </source>
</evidence>
<evidence type="ECO:0000313" key="3">
    <source>
        <dbReference type="Proteomes" id="UP000656881"/>
    </source>
</evidence>
<dbReference type="EMBL" id="BMNG01000001">
    <property type="protein sequence ID" value="GGO35642.1"/>
    <property type="molecule type" value="Genomic_DNA"/>
</dbReference>
<gene>
    <name evidence="2" type="ORF">GCM10012286_06640</name>
</gene>
<dbReference type="Proteomes" id="UP000656881">
    <property type="component" value="Unassembled WGS sequence"/>
</dbReference>
<sequence>MKPGTIYLLTAFLGLYAFMLARSRELKIHQVILIALGGFLLAFTPLGYPVWLLILAIGKGLGA</sequence>
<keyword evidence="1" id="KW-0812">Transmembrane</keyword>
<dbReference type="RefSeq" id="WP_189172699.1">
    <property type="nucleotide sequence ID" value="NZ_BMNG01000001.1"/>
</dbReference>
<feature type="transmembrane region" description="Helical" evidence="1">
    <location>
        <begin position="33"/>
        <end position="57"/>
    </location>
</feature>
<protein>
    <submittedName>
        <fullName evidence="2">Uncharacterized protein</fullName>
    </submittedName>
</protein>
<name>A0ABQ2LIH2_9ACTN</name>
<keyword evidence="3" id="KW-1185">Reference proteome</keyword>
<evidence type="ECO:0000313" key="2">
    <source>
        <dbReference type="EMBL" id="GGO35642.1"/>
    </source>
</evidence>